<organism evidence="1 2">
    <name type="scientific">Haloplanus vescus</name>
    <dbReference type="NCBI Taxonomy" id="555874"/>
    <lineage>
        <taxon>Archaea</taxon>
        <taxon>Methanobacteriati</taxon>
        <taxon>Methanobacteriota</taxon>
        <taxon>Stenosarchaea group</taxon>
        <taxon>Halobacteria</taxon>
        <taxon>Halobacteriales</taxon>
        <taxon>Haloferacaceae</taxon>
        <taxon>Haloplanus</taxon>
    </lineage>
</organism>
<dbReference type="EMBL" id="FNQT01000001">
    <property type="protein sequence ID" value="SDZ86127.1"/>
    <property type="molecule type" value="Genomic_DNA"/>
</dbReference>
<dbReference type="RefSeq" id="WP_176791174.1">
    <property type="nucleotide sequence ID" value="NZ_FNQT01000001.1"/>
</dbReference>
<evidence type="ECO:0000313" key="1">
    <source>
        <dbReference type="EMBL" id="SDZ86127.1"/>
    </source>
</evidence>
<gene>
    <name evidence="1" type="ORF">SAMN04488065_0844</name>
</gene>
<sequence>MLENLTSTCEAAGCDRSLDDDALILRMQTESGERRAYECACGAVTVTVVRG</sequence>
<evidence type="ECO:0000313" key="2">
    <source>
        <dbReference type="Proteomes" id="UP000236755"/>
    </source>
</evidence>
<reference evidence="1 2" key="1">
    <citation type="submission" date="2016-10" db="EMBL/GenBank/DDBJ databases">
        <authorList>
            <person name="de Groot N.N."/>
        </authorList>
    </citation>
    <scope>NUCLEOTIDE SEQUENCE [LARGE SCALE GENOMIC DNA]</scope>
    <source>
        <strain evidence="1 2">CGMCC 1.8712</strain>
    </source>
</reference>
<accession>A0A1H3WG56</accession>
<name>A0A1H3WG56_9EURY</name>
<dbReference type="Proteomes" id="UP000236755">
    <property type="component" value="Unassembled WGS sequence"/>
</dbReference>
<proteinExistence type="predicted"/>
<protein>
    <submittedName>
        <fullName evidence="1">Uncharacterized protein</fullName>
    </submittedName>
</protein>
<keyword evidence="2" id="KW-1185">Reference proteome</keyword>
<dbReference type="STRING" id="555874.SAMN04488065_0844"/>
<dbReference type="AlphaFoldDB" id="A0A1H3WG56"/>
<dbReference type="OrthoDB" id="198910at2157"/>